<name>A0A0C3FPU8_PILCF</name>
<keyword evidence="3" id="KW-1185">Reference proteome</keyword>
<feature type="compositionally biased region" description="Acidic residues" evidence="1">
    <location>
        <begin position="364"/>
        <end position="384"/>
    </location>
</feature>
<dbReference type="STRING" id="765440.A0A0C3FPU8"/>
<evidence type="ECO:0000313" key="3">
    <source>
        <dbReference type="Proteomes" id="UP000054166"/>
    </source>
</evidence>
<proteinExistence type="predicted"/>
<dbReference type="Proteomes" id="UP000054166">
    <property type="component" value="Unassembled WGS sequence"/>
</dbReference>
<organism evidence="2 3">
    <name type="scientific">Piloderma croceum (strain F 1598)</name>
    <dbReference type="NCBI Taxonomy" id="765440"/>
    <lineage>
        <taxon>Eukaryota</taxon>
        <taxon>Fungi</taxon>
        <taxon>Dikarya</taxon>
        <taxon>Basidiomycota</taxon>
        <taxon>Agaricomycotina</taxon>
        <taxon>Agaricomycetes</taxon>
        <taxon>Agaricomycetidae</taxon>
        <taxon>Atheliales</taxon>
        <taxon>Atheliaceae</taxon>
        <taxon>Piloderma</taxon>
    </lineage>
</organism>
<dbReference type="HOGENOM" id="CLU_787806_0_0_1"/>
<sequence>MVPTPTTKTVKLKLKKATPSVEQRKQTRNDAQQAAEALQADVDVALDDLHTIVENLALRHNRSEDFIAEQLHLGGHVIKQKRAPGLNNAYAHCEARSANEWLHDESKVMIRAIIEEAKELGGYEHLKPEQKQALVNALEESRAVDDTGIVRRPLAQLHDTRIVLERVCRELQNLHYRCGIEIILYGVRGNPAHHSAPVLLMTPKAETFIGTVLGLKGSLVLTQFEAFALNGLTGVLRSHEERRNFMKSYISKTIKEQIQLLANDSTLRMEFRHYEKKIVEEKGIVITGWTYHKFVSPSDFKKLTDIKELYDAIRAGTCKATQLSSEDWQARIVSNKLRAAHGEPVYAPEPPASKKRKTSACDAREEEEEEEEEEEVADEVAEVE</sequence>
<evidence type="ECO:0000256" key="1">
    <source>
        <dbReference type="SAM" id="MobiDB-lite"/>
    </source>
</evidence>
<evidence type="ECO:0000313" key="2">
    <source>
        <dbReference type="EMBL" id="KIM86140.1"/>
    </source>
</evidence>
<dbReference type="EMBL" id="KN832983">
    <property type="protein sequence ID" value="KIM86140.1"/>
    <property type="molecule type" value="Genomic_DNA"/>
</dbReference>
<dbReference type="AlphaFoldDB" id="A0A0C3FPU8"/>
<feature type="region of interest" description="Disordered" evidence="1">
    <location>
        <begin position="1"/>
        <end position="27"/>
    </location>
</feature>
<gene>
    <name evidence="2" type="ORF">PILCRDRAFT_5200</name>
</gene>
<dbReference type="OrthoDB" id="3253416at2759"/>
<reference evidence="3" key="2">
    <citation type="submission" date="2015-01" db="EMBL/GenBank/DDBJ databases">
        <title>Evolutionary Origins and Diversification of the Mycorrhizal Mutualists.</title>
        <authorList>
            <consortium name="DOE Joint Genome Institute"/>
            <consortium name="Mycorrhizal Genomics Consortium"/>
            <person name="Kohler A."/>
            <person name="Kuo A."/>
            <person name="Nagy L.G."/>
            <person name="Floudas D."/>
            <person name="Copeland A."/>
            <person name="Barry K.W."/>
            <person name="Cichocki N."/>
            <person name="Veneault-Fourrey C."/>
            <person name="LaButti K."/>
            <person name="Lindquist E.A."/>
            <person name="Lipzen A."/>
            <person name="Lundell T."/>
            <person name="Morin E."/>
            <person name="Murat C."/>
            <person name="Riley R."/>
            <person name="Ohm R."/>
            <person name="Sun H."/>
            <person name="Tunlid A."/>
            <person name="Henrissat B."/>
            <person name="Grigoriev I.V."/>
            <person name="Hibbett D.S."/>
            <person name="Martin F."/>
        </authorList>
    </citation>
    <scope>NUCLEOTIDE SEQUENCE [LARGE SCALE GENOMIC DNA]</scope>
    <source>
        <strain evidence="3">F 1598</strain>
    </source>
</reference>
<dbReference type="InParanoid" id="A0A0C3FPU8"/>
<protein>
    <submittedName>
        <fullName evidence="2">Uncharacterized protein</fullName>
    </submittedName>
</protein>
<feature type="region of interest" description="Disordered" evidence="1">
    <location>
        <begin position="341"/>
        <end position="384"/>
    </location>
</feature>
<accession>A0A0C3FPU8</accession>
<reference evidence="2 3" key="1">
    <citation type="submission" date="2014-04" db="EMBL/GenBank/DDBJ databases">
        <authorList>
            <consortium name="DOE Joint Genome Institute"/>
            <person name="Kuo A."/>
            <person name="Tarkka M."/>
            <person name="Buscot F."/>
            <person name="Kohler A."/>
            <person name="Nagy L.G."/>
            <person name="Floudas D."/>
            <person name="Copeland A."/>
            <person name="Barry K.W."/>
            <person name="Cichocki N."/>
            <person name="Veneault-Fourrey C."/>
            <person name="LaButti K."/>
            <person name="Lindquist E.A."/>
            <person name="Lipzen A."/>
            <person name="Lundell T."/>
            <person name="Morin E."/>
            <person name="Murat C."/>
            <person name="Sun H."/>
            <person name="Tunlid A."/>
            <person name="Henrissat B."/>
            <person name="Grigoriev I.V."/>
            <person name="Hibbett D.S."/>
            <person name="Martin F."/>
            <person name="Nordberg H.P."/>
            <person name="Cantor M.N."/>
            <person name="Hua S.X."/>
        </authorList>
    </citation>
    <scope>NUCLEOTIDE SEQUENCE [LARGE SCALE GENOMIC DNA]</scope>
    <source>
        <strain evidence="2 3">F 1598</strain>
    </source>
</reference>